<proteinExistence type="predicted"/>
<accession>A0A7J9DIM5</accession>
<comment type="caution">
    <text evidence="1">The sequence shown here is derived from an EMBL/GenBank/DDBJ whole genome shotgun (WGS) entry which is preliminary data.</text>
</comment>
<dbReference type="Proteomes" id="UP000593568">
    <property type="component" value="Unassembled WGS sequence"/>
</dbReference>
<keyword evidence="2" id="KW-1185">Reference proteome</keyword>
<name>A0A7J9DIM5_9ROSI</name>
<dbReference type="AlphaFoldDB" id="A0A7J9DIM5"/>
<evidence type="ECO:0000313" key="1">
    <source>
        <dbReference type="EMBL" id="MBA0760521.1"/>
    </source>
</evidence>
<sequence>MMKETVQMGIVNASELTGNALAISTKLSDIFSKFDIHLNITNPHKLFFVEKNEYPLWFSIKGC</sequence>
<protein>
    <submittedName>
        <fullName evidence="1">Uncharacterized protein</fullName>
    </submittedName>
</protein>
<gene>
    <name evidence="1" type="ORF">Gotri_023262</name>
</gene>
<organism evidence="1 2">
    <name type="scientific">Gossypium trilobum</name>
    <dbReference type="NCBI Taxonomy" id="34281"/>
    <lineage>
        <taxon>Eukaryota</taxon>
        <taxon>Viridiplantae</taxon>
        <taxon>Streptophyta</taxon>
        <taxon>Embryophyta</taxon>
        <taxon>Tracheophyta</taxon>
        <taxon>Spermatophyta</taxon>
        <taxon>Magnoliopsida</taxon>
        <taxon>eudicotyledons</taxon>
        <taxon>Gunneridae</taxon>
        <taxon>Pentapetalae</taxon>
        <taxon>rosids</taxon>
        <taxon>malvids</taxon>
        <taxon>Malvales</taxon>
        <taxon>Malvaceae</taxon>
        <taxon>Malvoideae</taxon>
        <taxon>Gossypium</taxon>
    </lineage>
</organism>
<evidence type="ECO:0000313" key="2">
    <source>
        <dbReference type="Proteomes" id="UP000593568"/>
    </source>
</evidence>
<dbReference type="EMBL" id="JABEZW010000002">
    <property type="protein sequence ID" value="MBA0760521.1"/>
    <property type="molecule type" value="Genomic_DNA"/>
</dbReference>
<reference evidence="1 2" key="1">
    <citation type="journal article" date="2019" name="Genome Biol. Evol.">
        <title>Insights into the evolution of the New World diploid cottons (Gossypium, subgenus Houzingenia) based on genome sequencing.</title>
        <authorList>
            <person name="Grover C.E."/>
            <person name="Arick M.A. 2nd"/>
            <person name="Thrash A."/>
            <person name="Conover J.L."/>
            <person name="Sanders W.S."/>
            <person name="Peterson D.G."/>
            <person name="Frelichowski J.E."/>
            <person name="Scheffler J.A."/>
            <person name="Scheffler B.E."/>
            <person name="Wendel J.F."/>
        </authorList>
    </citation>
    <scope>NUCLEOTIDE SEQUENCE [LARGE SCALE GENOMIC DNA]</scope>
    <source>
        <strain evidence="1">8</strain>
        <tissue evidence="1">Leaf</tissue>
    </source>
</reference>